<dbReference type="Gene3D" id="1.20.1250.20">
    <property type="entry name" value="MFS general substrate transporter like domains"/>
    <property type="match status" value="1"/>
</dbReference>
<keyword evidence="5 8" id="KW-1133">Transmembrane helix</keyword>
<dbReference type="eggNOG" id="KOG0253">
    <property type="taxonomic scope" value="Eukaryota"/>
</dbReference>
<dbReference type="FunFam" id="1.20.1250.20:FF:000171">
    <property type="entry name" value="MFS general substrate transporter"/>
    <property type="match status" value="1"/>
</dbReference>
<evidence type="ECO:0000256" key="2">
    <source>
        <dbReference type="ARBA" id="ARBA00008335"/>
    </source>
</evidence>
<dbReference type="OrthoDB" id="4139357at2759"/>
<evidence type="ECO:0000256" key="4">
    <source>
        <dbReference type="ARBA" id="ARBA00022692"/>
    </source>
</evidence>
<comment type="subcellular location">
    <subcellularLocation>
        <location evidence="1">Membrane</location>
        <topology evidence="1">Multi-pass membrane protein</topology>
    </subcellularLocation>
</comment>
<evidence type="ECO:0000256" key="8">
    <source>
        <dbReference type="SAM" id="Phobius"/>
    </source>
</evidence>
<feature type="transmembrane region" description="Helical" evidence="8">
    <location>
        <begin position="392"/>
        <end position="411"/>
    </location>
</feature>
<feature type="transmembrane region" description="Helical" evidence="8">
    <location>
        <begin position="163"/>
        <end position="180"/>
    </location>
</feature>
<dbReference type="HOGENOM" id="CLU_001265_52_4_1"/>
<dbReference type="GO" id="GO:0022857">
    <property type="term" value="F:transmembrane transporter activity"/>
    <property type="evidence" value="ECO:0007669"/>
    <property type="project" value="InterPro"/>
</dbReference>
<protein>
    <recommendedName>
        <fullName evidence="9">Major facilitator superfamily (MFS) profile domain-containing protein</fullName>
    </recommendedName>
</protein>
<feature type="transmembrane region" description="Helical" evidence="8">
    <location>
        <begin position="348"/>
        <end position="372"/>
    </location>
</feature>
<dbReference type="AlphaFoldDB" id="C5MIJ7"/>
<dbReference type="CDD" id="cd17316">
    <property type="entry name" value="MFS_SV2_like"/>
    <property type="match status" value="1"/>
</dbReference>
<dbReference type="KEGG" id="ctp:CTRG_05890"/>
<keyword evidence="6 8" id="KW-0472">Membrane</keyword>
<organism evidence="10 11">
    <name type="scientific">Candida tropicalis (strain ATCC MYA-3404 / T1)</name>
    <name type="common">Yeast</name>
    <dbReference type="NCBI Taxonomy" id="294747"/>
    <lineage>
        <taxon>Eukaryota</taxon>
        <taxon>Fungi</taxon>
        <taxon>Dikarya</taxon>
        <taxon>Ascomycota</taxon>
        <taxon>Saccharomycotina</taxon>
        <taxon>Pichiomycetes</taxon>
        <taxon>Debaryomycetaceae</taxon>
        <taxon>Candida/Lodderomyces clade</taxon>
        <taxon>Candida</taxon>
    </lineage>
</organism>
<dbReference type="InterPro" id="IPR036259">
    <property type="entry name" value="MFS_trans_sf"/>
</dbReference>
<proteinExistence type="inferred from homology"/>
<dbReference type="VEuPathDB" id="FungiDB:CTRG_05890"/>
<feature type="transmembrane region" description="Helical" evidence="8">
    <location>
        <begin position="418"/>
        <end position="436"/>
    </location>
</feature>
<dbReference type="InterPro" id="IPR005828">
    <property type="entry name" value="MFS_sugar_transport-like"/>
</dbReference>
<feature type="transmembrane region" description="Helical" evidence="8">
    <location>
        <begin position="233"/>
        <end position="254"/>
    </location>
</feature>
<dbReference type="EMBL" id="GG692404">
    <property type="protein sequence ID" value="EER30491.1"/>
    <property type="molecule type" value="Genomic_DNA"/>
</dbReference>
<comment type="similarity">
    <text evidence="2">Belongs to the major facilitator superfamily.</text>
</comment>
<sequence length="533" mass="59211">MSSSKEQLNVVETKPEPESESSSSTTTYGLYNESDVIDKPYLLKSQLLSDSIQTIGFGKYQIGLFFVAGFGWFTDNAFPVLTSLILPRLNEINGVHPPQSNKGPYLILAQNLGLLVGALFWSLSSDIIGRRWAFNLTFLITGIWSLIGGSSPNFVALACFESFWSFGVGGNLPVDSAIFLESLPGTHQYLLIIMSIWWALGQIIANLISWGLISNFSCDVNSEICYKNDNKGWRYFLFTMGGLTLLMFIARFSFRVFESPRFYLARGNNIKAIETLEKIAKINGKQCPITIKDLQDIDDQFESDLDNNNNDDNDKQFKNRLVSEKLSRYDLSHIRQCFISKRMTISTILVILMWGVIGLAFPLYNAFIPSYLESRGNANKPLSVHETYRNTLIISVLGIPGSLIGALLVELKIGRRGTLFLSLILTGIFLFASTTSKSSNTYLAWNCMFSFSSTTMYAVLYAYTPEIFYSQIRGTAVGLAASANRIMGVFSPIIAIYADTTTSAPIFVSGALFLFAGVLSLLLPFEPQGKASY</sequence>
<dbReference type="PANTHER" id="PTHR23511">
    <property type="entry name" value="SYNAPTIC VESICLE GLYCOPROTEIN 2"/>
    <property type="match status" value="1"/>
</dbReference>
<feature type="transmembrane region" description="Helical" evidence="8">
    <location>
        <begin position="62"/>
        <end position="85"/>
    </location>
</feature>
<accession>C5MIJ7</accession>
<dbReference type="InterPro" id="IPR020846">
    <property type="entry name" value="MFS_dom"/>
</dbReference>
<evidence type="ECO:0000256" key="1">
    <source>
        <dbReference type="ARBA" id="ARBA00004141"/>
    </source>
</evidence>
<feature type="transmembrane region" description="Helical" evidence="8">
    <location>
        <begin position="504"/>
        <end position="525"/>
    </location>
</feature>
<dbReference type="GO" id="GO:0016020">
    <property type="term" value="C:membrane"/>
    <property type="evidence" value="ECO:0007669"/>
    <property type="project" value="UniProtKB-SubCell"/>
</dbReference>
<dbReference type="RefSeq" id="XP_002546412.1">
    <property type="nucleotide sequence ID" value="XM_002546366.1"/>
</dbReference>
<keyword evidence="3" id="KW-0813">Transport</keyword>
<dbReference type="PROSITE" id="PS50850">
    <property type="entry name" value="MFS"/>
    <property type="match status" value="1"/>
</dbReference>
<feature type="region of interest" description="Disordered" evidence="7">
    <location>
        <begin position="1"/>
        <end position="27"/>
    </location>
</feature>
<evidence type="ECO:0000259" key="9">
    <source>
        <dbReference type="PROSITE" id="PS50850"/>
    </source>
</evidence>
<feature type="transmembrane region" description="Helical" evidence="8">
    <location>
        <begin position="476"/>
        <end position="498"/>
    </location>
</feature>
<feature type="transmembrane region" description="Helical" evidence="8">
    <location>
        <begin position="189"/>
        <end position="213"/>
    </location>
</feature>
<evidence type="ECO:0000313" key="10">
    <source>
        <dbReference type="EMBL" id="EER30491.1"/>
    </source>
</evidence>
<keyword evidence="11" id="KW-1185">Reference proteome</keyword>
<dbReference type="Proteomes" id="UP000002037">
    <property type="component" value="Unassembled WGS sequence"/>
</dbReference>
<evidence type="ECO:0000256" key="7">
    <source>
        <dbReference type="SAM" id="MobiDB-lite"/>
    </source>
</evidence>
<feature type="transmembrane region" description="Helical" evidence="8">
    <location>
        <begin position="132"/>
        <end position="151"/>
    </location>
</feature>
<keyword evidence="4 8" id="KW-0812">Transmembrane</keyword>
<evidence type="ECO:0000256" key="6">
    <source>
        <dbReference type="ARBA" id="ARBA00023136"/>
    </source>
</evidence>
<gene>
    <name evidence="10" type="ORF">CTRG_05890</name>
</gene>
<evidence type="ECO:0000256" key="3">
    <source>
        <dbReference type="ARBA" id="ARBA00022448"/>
    </source>
</evidence>
<evidence type="ECO:0000313" key="11">
    <source>
        <dbReference type="Proteomes" id="UP000002037"/>
    </source>
</evidence>
<dbReference type="PANTHER" id="PTHR23511:SF12">
    <property type="entry name" value="TRANSPORTER, PUTATIVE (AFU_ORTHOLOGUE AFUA_7G01740)-RELATED"/>
    <property type="match status" value="1"/>
</dbReference>
<name>C5MIJ7_CANTT</name>
<dbReference type="SUPFAM" id="SSF103473">
    <property type="entry name" value="MFS general substrate transporter"/>
    <property type="match status" value="1"/>
</dbReference>
<dbReference type="STRING" id="294747.C5MIJ7"/>
<feature type="transmembrane region" description="Helical" evidence="8">
    <location>
        <begin position="105"/>
        <end position="123"/>
    </location>
</feature>
<dbReference type="GeneID" id="8296004"/>
<dbReference type="Pfam" id="PF00083">
    <property type="entry name" value="Sugar_tr"/>
    <property type="match status" value="1"/>
</dbReference>
<feature type="domain" description="Major facilitator superfamily (MFS) profile" evidence="9">
    <location>
        <begin position="64"/>
        <end position="528"/>
    </location>
</feature>
<evidence type="ECO:0000256" key="5">
    <source>
        <dbReference type="ARBA" id="ARBA00022989"/>
    </source>
</evidence>
<reference evidence="10 11" key="1">
    <citation type="journal article" date="2009" name="Nature">
        <title>Evolution of pathogenicity and sexual reproduction in eight Candida genomes.</title>
        <authorList>
            <person name="Butler G."/>
            <person name="Rasmussen M.D."/>
            <person name="Lin M.F."/>
            <person name="Santos M.A."/>
            <person name="Sakthikumar S."/>
            <person name="Munro C.A."/>
            <person name="Rheinbay E."/>
            <person name="Grabherr M."/>
            <person name="Forche A."/>
            <person name="Reedy J.L."/>
            <person name="Agrafioti I."/>
            <person name="Arnaud M.B."/>
            <person name="Bates S."/>
            <person name="Brown A.J."/>
            <person name="Brunke S."/>
            <person name="Costanzo M.C."/>
            <person name="Fitzpatrick D.A."/>
            <person name="de Groot P.W."/>
            <person name="Harris D."/>
            <person name="Hoyer L.L."/>
            <person name="Hube B."/>
            <person name="Klis F.M."/>
            <person name="Kodira C."/>
            <person name="Lennard N."/>
            <person name="Logue M.E."/>
            <person name="Martin R."/>
            <person name="Neiman A.M."/>
            <person name="Nikolaou E."/>
            <person name="Quail M.A."/>
            <person name="Quinn J."/>
            <person name="Santos M.C."/>
            <person name="Schmitzberger F.F."/>
            <person name="Sherlock G."/>
            <person name="Shah P."/>
            <person name="Silverstein K.A."/>
            <person name="Skrzypek M.S."/>
            <person name="Soll D."/>
            <person name="Staggs R."/>
            <person name="Stansfield I."/>
            <person name="Stumpf M.P."/>
            <person name="Sudbery P.E."/>
            <person name="Srikantha T."/>
            <person name="Zeng Q."/>
            <person name="Berman J."/>
            <person name="Berriman M."/>
            <person name="Heitman J."/>
            <person name="Gow N.A."/>
            <person name="Lorenz M.C."/>
            <person name="Birren B.W."/>
            <person name="Kellis M."/>
            <person name="Cuomo C.A."/>
        </authorList>
    </citation>
    <scope>NUCLEOTIDE SEQUENCE [LARGE SCALE GENOMIC DNA]</scope>
    <source>
        <strain evidence="11">ATCC MYA-3404 / T1</strain>
    </source>
</reference>
<feature type="transmembrane region" description="Helical" evidence="8">
    <location>
        <begin position="442"/>
        <end position="464"/>
    </location>
</feature>